<keyword evidence="2" id="KW-1185">Reference proteome</keyword>
<evidence type="ECO:0000313" key="2">
    <source>
        <dbReference type="Proteomes" id="UP001061070"/>
    </source>
</evidence>
<accession>A0ABQ0QE95</accession>
<evidence type="ECO:0000313" key="1">
    <source>
        <dbReference type="EMBL" id="GBR15442.1"/>
    </source>
</evidence>
<dbReference type="Proteomes" id="UP001061070">
    <property type="component" value="Unassembled WGS sequence"/>
</dbReference>
<dbReference type="RefSeq" id="WP_099182704.1">
    <property type="nucleotide sequence ID" value="NZ_BAQW01000013.1"/>
</dbReference>
<organism evidence="1 2">
    <name type="scientific">Gluconobacter frateurii NRIC 0228</name>
    <dbReference type="NCBI Taxonomy" id="1307946"/>
    <lineage>
        <taxon>Bacteria</taxon>
        <taxon>Pseudomonadati</taxon>
        <taxon>Pseudomonadota</taxon>
        <taxon>Alphaproteobacteria</taxon>
        <taxon>Acetobacterales</taxon>
        <taxon>Acetobacteraceae</taxon>
        <taxon>Gluconobacter</taxon>
    </lineage>
</organism>
<protein>
    <submittedName>
        <fullName evidence="1">Uncharacterized protein</fullName>
    </submittedName>
</protein>
<comment type="caution">
    <text evidence="1">The sequence shown here is derived from an EMBL/GenBank/DDBJ whole genome shotgun (WGS) entry which is preliminary data.</text>
</comment>
<proteinExistence type="predicted"/>
<reference evidence="1" key="1">
    <citation type="submission" date="2013-04" db="EMBL/GenBank/DDBJ databases">
        <title>The genome sequencing project of 58 acetic acid bacteria.</title>
        <authorList>
            <person name="Okamoto-Kainuma A."/>
            <person name="Ishikawa M."/>
            <person name="Umino S."/>
            <person name="Koizumi Y."/>
            <person name="Shiwa Y."/>
            <person name="Yoshikawa H."/>
            <person name="Matsutani M."/>
            <person name="Matsushita K."/>
        </authorList>
    </citation>
    <scope>NUCLEOTIDE SEQUENCE</scope>
    <source>
        <strain evidence="1">NRIC 0228</strain>
    </source>
</reference>
<dbReference type="EMBL" id="BAQW01000013">
    <property type="protein sequence ID" value="GBR15442.1"/>
    <property type="molecule type" value="Genomic_DNA"/>
</dbReference>
<sequence length="77" mass="8383">MRNMLSTADVYQLLNSKVNQAGTAKAFASAVGVTEAFVSAVRNGVKAIPRKESPLTRALGVEWVPPTGGYWRFREDV</sequence>
<gene>
    <name evidence="1" type="ORF">AA0228_2513</name>
</gene>
<name>A0ABQ0QE95_9PROT</name>